<reference evidence="2 3" key="1">
    <citation type="submission" date="2018-10" db="EMBL/GenBank/DDBJ databases">
        <authorList>
            <person name="Li J."/>
        </authorList>
    </citation>
    <scope>NUCLEOTIDE SEQUENCE [LARGE SCALE GENOMIC DNA]</scope>
    <source>
        <strain evidence="2 3">ZD1-4</strain>
    </source>
</reference>
<dbReference type="InterPro" id="IPR011991">
    <property type="entry name" value="ArsR-like_HTH"/>
</dbReference>
<dbReference type="SUPFAM" id="SSF53067">
    <property type="entry name" value="Actin-like ATPase domain"/>
    <property type="match status" value="1"/>
</dbReference>
<dbReference type="CDD" id="cd23763">
    <property type="entry name" value="ASKHA_ATPase_ROK"/>
    <property type="match status" value="1"/>
</dbReference>
<dbReference type="SUPFAM" id="SSF46785">
    <property type="entry name" value="Winged helix' DNA-binding domain"/>
    <property type="match status" value="1"/>
</dbReference>
<dbReference type="InterPro" id="IPR043129">
    <property type="entry name" value="ATPase_NBD"/>
</dbReference>
<dbReference type="InterPro" id="IPR000600">
    <property type="entry name" value="ROK"/>
</dbReference>
<proteinExistence type="inferred from homology"/>
<dbReference type="Proteomes" id="UP000282460">
    <property type="component" value="Unassembled WGS sequence"/>
</dbReference>
<organism evidence="2 3">
    <name type="scientific">Mycetocola zhadangensis</name>
    <dbReference type="NCBI Taxonomy" id="1164595"/>
    <lineage>
        <taxon>Bacteria</taxon>
        <taxon>Bacillati</taxon>
        <taxon>Actinomycetota</taxon>
        <taxon>Actinomycetes</taxon>
        <taxon>Micrococcales</taxon>
        <taxon>Microbacteriaceae</taxon>
        <taxon>Mycetocola</taxon>
    </lineage>
</organism>
<dbReference type="Gene3D" id="3.30.420.40">
    <property type="match status" value="2"/>
</dbReference>
<gene>
    <name evidence="2" type="ORF">D9V28_12220</name>
</gene>
<protein>
    <submittedName>
        <fullName evidence="2">ROK family transcriptional regulator</fullName>
    </submittedName>
</protein>
<dbReference type="InterPro" id="IPR036390">
    <property type="entry name" value="WH_DNA-bd_sf"/>
</dbReference>
<name>A0A3L7J039_9MICO</name>
<keyword evidence="3" id="KW-1185">Reference proteome</keyword>
<evidence type="ECO:0000256" key="1">
    <source>
        <dbReference type="ARBA" id="ARBA00006479"/>
    </source>
</evidence>
<comment type="similarity">
    <text evidence="1">Belongs to the ROK (NagC/XylR) family.</text>
</comment>
<dbReference type="PANTHER" id="PTHR18964">
    <property type="entry name" value="ROK (REPRESSOR, ORF, KINASE) FAMILY"/>
    <property type="match status" value="1"/>
</dbReference>
<dbReference type="AlphaFoldDB" id="A0A3L7J039"/>
<dbReference type="PANTHER" id="PTHR18964:SF149">
    <property type="entry name" value="BIFUNCTIONAL UDP-N-ACETYLGLUCOSAMINE 2-EPIMERASE_N-ACETYLMANNOSAMINE KINASE"/>
    <property type="match status" value="1"/>
</dbReference>
<dbReference type="Gene3D" id="1.10.10.10">
    <property type="entry name" value="Winged helix-like DNA-binding domain superfamily/Winged helix DNA-binding domain"/>
    <property type="match status" value="1"/>
</dbReference>
<dbReference type="InterPro" id="IPR036388">
    <property type="entry name" value="WH-like_DNA-bd_sf"/>
</dbReference>
<evidence type="ECO:0000313" key="2">
    <source>
        <dbReference type="EMBL" id="RLQ82712.1"/>
    </source>
</evidence>
<accession>A0A3L7J039</accession>
<evidence type="ECO:0000313" key="3">
    <source>
        <dbReference type="Proteomes" id="UP000282460"/>
    </source>
</evidence>
<dbReference type="EMBL" id="RCWJ01000003">
    <property type="protein sequence ID" value="RLQ82712.1"/>
    <property type="molecule type" value="Genomic_DNA"/>
</dbReference>
<dbReference type="CDD" id="cd00090">
    <property type="entry name" value="HTH_ARSR"/>
    <property type="match status" value="1"/>
</dbReference>
<comment type="caution">
    <text evidence="2">The sequence shown here is derived from an EMBL/GenBank/DDBJ whole genome shotgun (WGS) entry which is preliminary data.</text>
</comment>
<dbReference type="RefSeq" id="WP_121660014.1">
    <property type="nucleotide sequence ID" value="NZ_BMEK01000003.1"/>
</dbReference>
<dbReference type="Pfam" id="PF00480">
    <property type="entry name" value="ROK"/>
    <property type="match status" value="1"/>
</dbReference>
<dbReference type="OrthoDB" id="3523179at2"/>
<sequence length="400" mass="42335">MSNYVPPDDVATRRAPTITRQVNDRLALDLFAQQGPLSRTQVRDILGVSQPTAIDLIKRLESAGHIQPVGEERQTRPGPRAVLYGLVSGRWFVAGANIRDRKISAAIGDLAGGPALETVVHTVDRRPLPDQIVDAITTSIRQAGIPASSIDRTVVGVPGIVDEATGDLGFSWDLPRWRGRLLEPLRQGIASPLQLLNGVQLAAMSEGQADDLRHRRTFALMWVGTGVGLCLMVNGSPLIGASGAAGEIGYTPVPGAPVLPVRPGGGGFEGDLQSLIGAHGLRSLMTDMGFPAGSPGVLLRRAGHSRDERLQGYLGEVARRIAVACASIASVVDPGLFVLQGSTSIAGGVPLAARVEEEFRKMSPLDATVITGRHHEQAELEGALHLGRALARRERWGGDA</sequence>